<protein>
    <submittedName>
        <fullName evidence="2">Uncharacterized protein</fullName>
    </submittedName>
</protein>
<feature type="region of interest" description="Disordered" evidence="1">
    <location>
        <begin position="1"/>
        <end position="20"/>
    </location>
</feature>
<sequence length="113" mass="12851">MTDPHNITFPRPRDDEPFAWGLSGPEPREIWERFSPAYEAQLERLVTTLRGMGFSPTIGGAGSEDGEYVRAEYDQNSRVVFFYHLEDPADARFIASLDDEALRAWIVESWIGG</sequence>
<dbReference type="KEGG" id="paru:CYR75_05215"/>
<evidence type="ECO:0000313" key="2">
    <source>
        <dbReference type="EMBL" id="AUM73764.1"/>
    </source>
</evidence>
<keyword evidence="3" id="KW-1185">Reference proteome</keyword>
<dbReference type="AlphaFoldDB" id="A0A2K9MDT2"/>
<evidence type="ECO:0000313" key="3">
    <source>
        <dbReference type="Proteomes" id="UP000234882"/>
    </source>
</evidence>
<proteinExistence type="predicted"/>
<accession>A0A2K9MDT2</accession>
<evidence type="ECO:0000256" key="1">
    <source>
        <dbReference type="SAM" id="MobiDB-lite"/>
    </source>
</evidence>
<dbReference type="EMBL" id="CP025583">
    <property type="protein sequence ID" value="AUM73764.1"/>
    <property type="molecule type" value="Genomic_DNA"/>
</dbReference>
<dbReference type="OrthoDB" id="7777716at2"/>
<name>A0A2K9MDT2_9RHOB</name>
<dbReference type="Proteomes" id="UP000234882">
    <property type="component" value="Chromosome"/>
</dbReference>
<dbReference type="RefSeq" id="WP_101499118.1">
    <property type="nucleotide sequence ID" value="NZ_CP025583.1"/>
</dbReference>
<gene>
    <name evidence="2" type="ORF">CYR75_05215</name>
</gene>
<reference evidence="3" key="1">
    <citation type="submission" date="2017-12" db="EMBL/GenBank/DDBJ databases">
        <title>Genomic analysis of Paracoccus sp. CBA4604.</title>
        <authorList>
            <person name="Roh S.W."/>
            <person name="Kim J.Y."/>
            <person name="Kim J.S."/>
        </authorList>
    </citation>
    <scope>NUCLEOTIDE SEQUENCE [LARGE SCALE GENOMIC DNA]</scope>
    <source>
        <strain evidence="3">CBA4604</strain>
    </source>
</reference>
<organism evidence="2 3">
    <name type="scientific">Paracoccus jeotgali</name>
    <dbReference type="NCBI Taxonomy" id="2065379"/>
    <lineage>
        <taxon>Bacteria</taxon>
        <taxon>Pseudomonadati</taxon>
        <taxon>Pseudomonadota</taxon>
        <taxon>Alphaproteobacteria</taxon>
        <taxon>Rhodobacterales</taxon>
        <taxon>Paracoccaceae</taxon>
        <taxon>Paracoccus</taxon>
    </lineage>
</organism>